<dbReference type="PANTHER" id="PTHR32194:SF2">
    <property type="entry name" value="PROTEASOME SUBUNIT BETA TYPE-1"/>
    <property type="match status" value="1"/>
</dbReference>
<accession>T1J2E8</accession>
<dbReference type="InterPro" id="IPR023333">
    <property type="entry name" value="Proteasome_suB-type"/>
</dbReference>
<dbReference type="AlphaFoldDB" id="T1J2E8"/>
<dbReference type="Proteomes" id="UP000014500">
    <property type="component" value="Unassembled WGS sequence"/>
</dbReference>
<keyword evidence="3 8" id="KW-0647">Proteasome</keyword>
<dbReference type="FunFam" id="3.60.20.10:FF:000008">
    <property type="entry name" value="Proteasome subunit beta type-4"/>
    <property type="match status" value="1"/>
</dbReference>
<dbReference type="InterPro" id="IPR016050">
    <property type="entry name" value="Proteasome_bsu_CS"/>
</dbReference>
<dbReference type="eggNOG" id="KOG0177">
    <property type="taxonomic scope" value="Eukaryota"/>
</dbReference>
<evidence type="ECO:0000256" key="3">
    <source>
        <dbReference type="ARBA" id="ARBA00022942"/>
    </source>
</evidence>
<dbReference type="CDD" id="cd03758">
    <property type="entry name" value="proteasome_beta_type_2"/>
    <property type="match status" value="1"/>
</dbReference>
<evidence type="ECO:0000256" key="7">
    <source>
        <dbReference type="ARBA" id="ARBA00049625"/>
    </source>
</evidence>
<dbReference type="EMBL" id="JH431802">
    <property type="status" value="NOT_ANNOTATED_CDS"/>
    <property type="molecule type" value="Genomic_DNA"/>
</dbReference>
<dbReference type="InterPro" id="IPR001353">
    <property type="entry name" value="Proteasome_sua/b"/>
</dbReference>
<evidence type="ECO:0000256" key="6">
    <source>
        <dbReference type="ARBA" id="ARBA00026071"/>
    </source>
</evidence>
<comment type="function">
    <text evidence="7">Non-catalytic component of the 20S core proteasome complex involved in the proteolytic degradation of most intracellular proteins. This complex plays numerous essential roles within the cell by associating with different regulatory particles. Associated with two 19S regulatory particles, forms the 26S proteasome and thus participates in the ATP-dependent degradation of ubiquitinated proteins. The 26S proteasome plays a key role in the maintenance of protein homeostasis by removing misfolded or damaged proteins that could impair cellular functions, and by removing proteins whose functions are no longer required. Associated with the PA200 or PA28, the 20S proteasome mediates ubiquitin-independent protein degradation. This type of proteolysis is required in several pathways including spermatogenesis (20S-PA200 complex) or generation of a subset of MHC class I-presented antigenic peptides (20S-PA28 complex).</text>
</comment>
<dbReference type="EnsemblMetazoa" id="SMAR007736-RA">
    <property type="protein sequence ID" value="SMAR007736-PA"/>
    <property type="gene ID" value="SMAR007736"/>
</dbReference>
<organism evidence="9 10">
    <name type="scientific">Strigamia maritima</name>
    <name type="common">European centipede</name>
    <name type="synonym">Geophilus maritimus</name>
    <dbReference type="NCBI Taxonomy" id="126957"/>
    <lineage>
        <taxon>Eukaryota</taxon>
        <taxon>Metazoa</taxon>
        <taxon>Ecdysozoa</taxon>
        <taxon>Arthropoda</taxon>
        <taxon>Myriapoda</taxon>
        <taxon>Chilopoda</taxon>
        <taxon>Pleurostigmophora</taxon>
        <taxon>Geophilomorpha</taxon>
        <taxon>Linotaeniidae</taxon>
        <taxon>Strigamia</taxon>
    </lineage>
</organism>
<sequence>MECILAIQFDGFVIVASDTTSISSIVVIKTDEDKQYKLSEKLLMLVCGEEGDTVQFAEYISKNIQLYKMRNGYGLTPKAAAHFTRRNLADYLRSRTPYNTNILLAGYDEETGGELFFLDYLATLVKVPYAAHGFSSYFTLSVLDRYYRSNMTVEEAYDLVRKCAVELQKRFVVNLTAFKVRIVDKDGIRDLDNIKIEKS</sequence>
<keyword evidence="10" id="KW-1185">Reference proteome</keyword>
<dbReference type="Pfam" id="PF00227">
    <property type="entry name" value="Proteasome"/>
    <property type="match status" value="1"/>
</dbReference>
<dbReference type="HOGENOM" id="CLU_035750_12_1_1"/>
<evidence type="ECO:0000256" key="4">
    <source>
        <dbReference type="ARBA" id="ARBA00023242"/>
    </source>
</evidence>
<dbReference type="GO" id="GO:0010498">
    <property type="term" value="P:proteasomal protein catabolic process"/>
    <property type="evidence" value="ECO:0007669"/>
    <property type="project" value="InterPro"/>
</dbReference>
<dbReference type="GO" id="GO:0005737">
    <property type="term" value="C:cytoplasm"/>
    <property type="evidence" value="ECO:0007669"/>
    <property type="project" value="UniProtKB-SubCell"/>
</dbReference>
<comment type="subunit">
    <text evidence="1">The 26S proteasome consists of a 20S proteasome core and two 19S regulatory subunits. The 20S proteasome core is a barrel-shaped complex made of 28 subunits that are arranged in four stacked rings. The two outer rings are each formed by seven alpha subunits, and the two inner rings are formed by seven beta subunits. The proteolytic activity is exerted by three beta-subunits PSMB5, PSMB6 and PSMB7.</text>
</comment>
<dbReference type="OMA" id="MKRDHDK"/>
<evidence type="ECO:0000313" key="9">
    <source>
        <dbReference type="EnsemblMetazoa" id="SMAR007736-PA"/>
    </source>
</evidence>
<dbReference type="PANTHER" id="PTHR32194">
    <property type="entry name" value="METALLOPROTEASE TLDD"/>
    <property type="match status" value="1"/>
</dbReference>
<dbReference type="InterPro" id="IPR035206">
    <property type="entry name" value="Proteasome_beta2"/>
</dbReference>
<comment type="function">
    <text evidence="8">Component of the proteasome, a multicatalytic proteinase complex which is characterized by its ability to cleave peptides with Arg, Phe, Tyr, Leu, and Glu adjacent to the leaving group at neutral or slightly basic pH. The proteasome has an ATP-dependent proteolytic activity.</text>
</comment>
<protein>
    <recommendedName>
        <fullName evidence="8">Proteasome subunit beta</fullName>
    </recommendedName>
</protein>
<comment type="similarity">
    <text evidence="8">Belongs to the peptidase T1B family.</text>
</comment>
<dbReference type="PROSITE" id="PS51476">
    <property type="entry name" value="PROTEASOME_BETA_2"/>
    <property type="match status" value="1"/>
</dbReference>
<proteinExistence type="inferred from homology"/>
<evidence type="ECO:0000256" key="5">
    <source>
        <dbReference type="ARBA" id="ARBA00024953"/>
    </source>
</evidence>
<dbReference type="GO" id="GO:0005634">
    <property type="term" value="C:nucleus"/>
    <property type="evidence" value="ECO:0007669"/>
    <property type="project" value="UniProtKB-SubCell"/>
</dbReference>
<dbReference type="Gene3D" id="3.60.20.10">
    <property type="entry name" value="Glutamine Phosphoribosylpyrophosphate, subunit 1, domain 1"/>
    <property type="match status" value="1"/>
</dbReference>
<keyword evidence="2 8" id="KW-0963">Cytoplasm</keyword>
<reference evidence="9" key="2">
    <citation type="submission" date="2015-02" db="UniProtKB">
        <authorList>
            <consortium name="EnsemblMetazoa"/>
        </authorList>
    </citation>
    <scope>IDENTIFICATION</scope>
</reference>
<dbReference type="STRING" id="126957.T1J2E8"/>
<evidence type="ECO:0000256" key="1">
    <source>
        <dbReference type="ARBA" id="ARBA00011656"/>
    </source>
</evidence>
<evidence type="ECO:0000313" key="10">
    <source>
        <dbReference type="Proteomes" id="UP000014500"/>
    </source>
</evidence>
<dbReference type="InterPro" id="IPR029055">
    <property type="entry name" value="Ntn_hydrolases_N"/>
</dbReference>
<comment type="subunit">
    <text evidence="8">Component of the proteasome complex.</text>
</comment>
<comment type="subcellular location">
    <subcellularLocation>
        <location evidence="8">Cytoplasm</location>
    </subcellularLocation>
    <subcellularLocation>
        <location evidence="8">Nucleus</location>
    </subcellularLocation>
</comment>
<dbReference type="GO" id="GO:0005839">
    <property type="term" value="C:proteasome core complex"/>
    <property type="evidence" value="ECO:0007669"/>
    <property type="project" value="InterPro"/>
</dbReference>
<comment type="subunit">
    <text evidence="6">The 26S proteasome consists of a 20S proteasome core and two 19S regulatory subunits. The 20S proteasome core is composed of 28 subunits that are arranged in four stacked rings, resulting in a barrel-shaped structure. The two end rings are each formed by seven alpha subunits, and the two central rings are each formed by seven beta subunits. The catalytic chamber with the active sites is on the inside of the barrel.</text>
</comment>
<keyword evidence="4 8" id="KW-0539">Nucleus</keyword>
<evidence type="ECO:0000256" key="8">
    <source>
        <dbReference type="RuleBase" id="RU004203"/>
    </source>
</evidence>
<reference evidence="10" key="1">
    <citation type="submission" date="2011-05" db="EMBL/GenBank/DDBJ databases">
        <authorList>
            <person name="Richards S.R."/>
            <person name="Qu J."/>
            <person name="Jiang H."/>
            <person name="Jhangiani S.N."/>
            <person name="Agravi P."/>
            <person name="Goodspeed R."/>
            <person name="Gross S."/>
            <person name="Mandapat C."/>
            <person name="Jackson L."/>
            <person name="Mathew T."/>
            <person name="Pu L."/>
            <person name="Thornton R."/>
            <person name="Saada N."/>
            <person name="Wilczek-Boney K.B."/>
            <person name="Lee S."/>
            <person name="Kovar C."/>
            <person name="Wu Y."/>
            <person name="Scherer S.E."/>
            <person name="Worley K.C."/>
            <person name="Muzny D.M."/>
            <person name="Gibbs R."/>
        </authorList>
    </citation>
    <scope>NUCLEOTIDE SEQUENCE</scope>
    <source>
        <strain evidence="10">Brora</strain>
    </source>
</reference>
<dbReference type="PhylomeDB" id="T1J2E8"/>
<dbReference type="SUPFAM" id="SSF56235">
    <property type="entry name" value="N-terminal nucleophile aminohydrolases (Ntn hydrolases)"/>
    <property type="match status" value="1"/>
</dbReference>
<comment type="function">
    <text evidence="5">Non-catalytic component of the proteasome, a multicatalytic proteinase complex which is characterized by its ability to cleave peptides with Arg, Phe, Tyr, Leu, and Glu adjacent to the leaving group at neutral or slightly basic pH. The proteasome has an ATP-dependent proteolytic activity.</text>
</comment>
<name>T1J2E8_STRMM</name>
<dbReference type="PROSITE" id="PS00854">
    <property type="entry name" value="PROTEASOME_BETA_1"/>
    <property type="match status" value="1"/>
</dbReference>
<evidence type="ECO:0000256" key="2">
    <source>
        <dbReference type="ARBA" id="ARBA00022490"/>
    </source>
</evidence>